<evidence type="ECO:0000313" key="2">
    <source>
        <dbReference type="EMBL" id="MBE1611295.1"/>
    </source>
</evidence>
<accession>A0A927RGK8</accession>
<dbReference type="AlphaFoldDB" id="A0A927RGK8"/>
<sequence length="91" mass="9605">MHHLGRAEHGERDGQVEVGTRLGQGGGRQRDRQLPLGPPLTRVGDGRPDPGACFGQGRVRESDQAEAGQAVADVGFDVDDMTLDSGEGDRA</sequence>
<evidence type="ECO:0000313" key="3">
    <source>
        <dbReference type="Proteomes" id="UP000638648"/>
    </source>
</evidence>
<keyword evidence="3" id="KW-1185">Reference proteome</keyword>
<gene>
    <name evidence="2" type="ORF">HEB94_008143</name>
</gene>
<protein>
    <submittedName>
        <fullName evidence="2">Uncharacterized protein</fullName>
    </submittedName>
</protein>
<evidence type="ECO:0000256" key="1">
    <source>
        <dbReference type="SAM" id="MobiDB-lite"/>
    </source>
</evidence>
<feature type="compositionally biased region" description="Basic and acidic residues" evidence="1">
    <location>
        <begin position="1"/>
        <end position="15"/>
    </location>
</feature>
<reference evidence="2" key="1">
    <citation type="submission" date="2020-10" db="EMBL/GenBank/DDBJ databases">
        <title>Sequencing the genomes of 1000 actinobacteria strains.</title>
        <authorList>
            <person name="Klenk H.-P."/>
        </authorList>
    </citation>
    <scope>NUCLEOTIDE SEQUENCE</scope>
    <source>
        <strain evidence="2">DSM 45354</strain>
    </source>
</reference>
<dbReference type="EMBL" id="JADBEM010000001">
    <property type="protein sequence ID" value="MBE1611295.1"/>
    <property type="molecule type" value="Genomic_DNA"/>
</dbReference>
<feature type="region of interest" description="Disordered" evidence="1">
    <location>
        <begin position="1"/>
        <end position="56"/>
    </location>
</feature>
<dbReference type="Proteomes" id="UP000638648">
    <property type="component" value="Unassembled WGS sequence"/>
</dbReference>
<organism evidence="2 3">
    <name type="scientific">Actinopolymorpha pittospori</name>
    <dbReference type="NCBI Taxonomy" id="648752"/>
    <lineage>
        <taxon>Bacteria</taxon>
        <taxon>Bacillati</taxon>
        <taxon>Actinomycetota</taxon>
        <taxon>Actinomycetes</taxon>
        <taxon>Propionibacteriales</taxon>
        <taxon>Actinopolymorphaceae</taxon>
        <taxon>Actinopolymorpha</taxon>
    </lineage>
</organism>
<comment type="caution">
    <text evidence="2">The sequence shown here is derived from an EMBL/GenBank/DDBJ whole genome shotgun (WGS) entry which is preliminary data.</text>
</comment>
<proteinExistence type="predicted"/>
<name>A0A927RGK8_9ACTN</name>